<evidence type="ECO:0000256" key="2">
    <source>
        <dbReference type="ARBA" id="ARBA00001933"/>
    </source>
</evidence>
<dbReference type="GO" id="GO:0034386">
    <property type="term" value="F:4-aminobutyrate:2-oxoglutarate transaminase activity"/>
    <property type="evidence" value="ECO:0007669"/>
    <property type="project" value="UniProtKB-EC"/>
</dbReference>
<dbReference type="EC" id="2.6.1.22" evidence="5"/>
<evidence type="ECO:0000256" key="1">
    <source>
        <dbReference type="ARBA" id="ARBA00001750"/>
    </source>
</evidence>
<dbReference type="Gene3D" id="3.90.1150.10">
    <property type="entry name" value="Aspartate Aminotransferase, domain 1"/>
    <property type="match status" value="1"/>
</dbReference>
<comment type="catalytic activity">
    <reaction evidence="1">
        <text>(S)-3-amino-2-methylpropanoate + 2-oxoglutarate = 2-methyl-3-oxopropanoate + L-glutamate</text>
        <dbReference type="Rhea" id="RHEA:13993"/>
        <dbReference type="ChEBI" id="CHEBI:16810"/>
        <dbReference type="ChEBI" id="CHEBI:29985"/>
        <dbReference type="ChEBI" id="CHEBI:57700"/>
        <dbReference type="ChEBI" id="CHEBI:58655"/>
        <dbReference type="EC" id="2.6.1.22"/>
    </reaction>
</comment>
<protein>
    <recommendedName>
        <fullName evidence="12">(S)-3-amino-2-methylpropionate transaminase</fullName>
        <ecNumber evidence="6">2.6.1.19</ecNumber>
        <ecNumber evidence="5">2.6.1.22</ecNumber>
    </recommendedName>
    <alternativeName>
        <fullName evidence="13">GABA aminotransferase</fullName>
    </alternativeName>
    <alternativeName>
        <fullName evidence="11">Gamma-amino-N-butyrate transaminase</fullName>
    </alternativeName>
    <alternativeName>
        <fullName evidence="15">Glutamate:succinic semialdehyde transaminase</fullName>
    </alternativeName>
    <alternativeName>
        <fullName evidence="10">L-AIBAT</fullName>
    </alternativeName>
</protein>
<dbReference type="OrthoDB" id="3034088at2"/>
<evidence type="ECO:0000256" key="15">
    <source>
        <dbReference type="ARBA" id="ARBA00050054"/>
    </source>
</evidence>
<dbReference type="GO" id="GO:0030170">
    <property type="term" value="F:pyridoxal phosphate binding"/>
    <property type="evidence" value="ECO:0007669"/>
    <property type="project" value="InterPro"/>
</dbReference>
<dbReference type="InterPro" id="IPR049704">
    <property type="entry name" value="Aminotrans_3_PPA_site"/>
</dbReference>
<keyword evidence="9 16" id="KW-0663">Pyridoxal phosphate</keyword>
<dbReference type="SUPFAM" id="SSF53383">
    <property type="entry name" value="PLP-dependent transferases"/>
    <property type="match status" value="1"/>
</dbReference>
<accession>A0A4R3K302</accession>
<evidence type="ECO:0000256" key="5">
    <source>
        <dbReference type="ARBA" id="ARBA00012876"/>
    </source>
</evidence>
<comment type="caution">
    <text evidence="17">The sequence shown here is derived from an EMBL/GenBank/DDBJ whole genome shotgun (WGS) entry which is preliminary data.</text>
</comment>
<comment type="pathway">
    <text evidence="3">Amino-acid degradation; 4-aminobutanoate degradation.</text>
</comment>
<dbReference type="InterPro" id="IPR015424">
    <property type="entry name" value="PyrdxlP-dep_Trfase"/>
</dbReference>
<comment type="similarity">
    <text evidence="4 16">Belongs to the class-III pyridoxal-phosphate-dependent aminotransferase family.</text>
</comment>
<dbReference type="PIRSF" id="PIRSF000521">
    <property type="entry name" value="Transaminase_4ab_Lys_Orn"/>
    <property type="match status" value="1"/>
</dbReference>
<dbReference type="InterPro" id="IPR015421">
    <property type="entry name" value="PyrdxlP-dep_Trfase_major"/>
</dbReference>
<evidence type="ECO:0000256" key="8">
    <source>
        <dbReference type="ARBA" id="ARBA00022679"/>
    </source>
</evidence>
<dbReference type="GO" id="GO:0042802">
    <property type="term" value="F:identical protein binding"/>
    <property type="evidence" value="ECO:0007669"/>
    <property type="project" value="TreeGrafter"/>
</dbReference>
<dbReference type="RefSeq" id="WP_132551161.1">
    <property type="nucleotide sequence ID" value="NZ_SMAA01000019.1"/>
</dbReference>
<evidence type="ECO:0000256" key="12">
    <source>
        <dbReference type="ARBA" id="ARBA00030857"/>
    </source>
</evidence>
<evidence type="ECO:0000256" key="13">
    <source>
        <dbReference type="ARBA" id="ARBA00031787"/>
    </source>
</evidence>
<dbReference type="CDD" id="cd00610">
    <property type="entry name" value="OAT_like"/>
    <property type="match status" value="1"/>
</dbReference>
<keyword evidence="7 17" id="KW-0032">Aminotransferase</keyword>
<gene>
    <name evidence="17" type="ORF">EDC37_11915</name>
</gene>
<evidence type="ECO:0000256" key="3">
    <source>
        <dbReference type="ARBA" id="ARBA00005176"/>
    </source>
</evidence>
<dbReference type="EMBL" id="SMAA01000019">
    <property type="protein sequence ID" value="TCS77060.1"/>
    <property type="molecule type" value="Genomic_DNA"/>
</dbReference>
<dbReference type="InterPro" id="IPR050103">
    <property type="entry name" value="Class-III_PLP-dep_AT"/>
</dbReference>
<evidence type="ECO:0000256" key="9">
    <source>
        <dbReference type="ARBA" id="ARBA00022898"/>
    </source>
</evidence>
<dbReference type="Proteomes" id="UP000295188">
    <property type="component" value="Unassembled WGS sequence"/>
</dbReference>
<dbReference type="FunFam" id="3.40.640.10:FF:000013">
    <property type="entry name" value="4-aminobutyrate aminotransferase"/>
    <property type="match status" value="1"/>
</dbReference>
<dbReference type="InterPro" id="IPR015422">
    <property type="entry name" value="PyrdxlP-dep_Trfase_small"/>
</dbReference>
<keyword evidence="8 17" id="KW-0808">Transferase</keyword>
<evidence type="ECO:0000256" key="10">
    <source>
        <dbReference type="ARBA" id="ARBA00029760"/>
    </source>
</evidence>
<evidence type="ECO:0000313" key="17">
    <source>
        <dbReference type="EMBL" id="TCS77060.1"/>
    </source>
</evidence>
<dbReference type="Pfam" id="PF00202">
    <property type="entry name" value="Aminotran_3"/>
    <property type="match status" value="1"/>
</dbReference>
<evidence type="ECO:0000256" key="14">
    <source>
        <dbReference type="ARBA" id="ARBA00048021"/>
    </source>
</evidence>
<sequence>MLKDAMPEIITDCLPGPKSAQVIKRRNEAVPSAIRCGYPVVIKQGAGAIIEDLDGNRFLDFIGGVGVLNIGFSHPEVVAAVKEQADKYFHGMFNVVTHEGYVKLAETINALSPVKGDKRRTFFANSGAEADENAVKIAKAFTKRPNIIVFSGAFHGRTLLTMSMTAKKAYAKGMGPFPDGVYRAEFPYVYRRPEGMPAEKAIDYYIEKLHETFNDCSDPEHVAAIVVEPLQGEGGFIPAPLEWVKAVRKICDTYGILLIADEVQCGFCRTGRMFATEYWKETGVQPDIIAMAKSIAAGVPLSGITAREEIMQSVPGGVIGGTYCGNPLACAAALKVIEIMQRDNLAKRSIEIGKKVMARYHAWMEKYAVIGDVRGMGGMIGIEFVKDRTTKEPDAPLVSQLIAEAAQHGLLLENAGVHGNVIRFLAPLVISDQQLEAGLDIFEAAIAKCTGCEEVEQARLA</sequence>
<proteinExistence type="inferred from homology"/>
<evidence type="ECO:0000256" key="16">
    <source>
        <dbReference type="RuleBase" id="RU003560"/>
    </source>
</evidence>
<comment type="cofactor">
    <cofactor evidence="2">
        <name>pyridoxal 5'-phosphate</name>
        <dbReference type="ChEBI" id="CHEBI:597326"/>
    </cofactor>
</comment>
<dbReference type="AlphaFoldDB" id="A0A4R3K302"/>
<evidence type="ECO:0000313" key="18">
    <source>
        <dbReference type="Proteomes" id="UP000295188"/>
    </source>
</evidence>
<name>A0A4R3K302_9FIRM</name>
<evidence type="ECO:0000256" key="4">
    <source>
        <dbReference type="ARBA" id="ARBA00008954"/>
    </source>
</evidence>
<dbReference type="PROSITE" id="PS00600">
    <property type="entry name" value="AA_TRANSFER_CLASS_3"/>
    <property type="match status" value="1"/>
</dbReference>
<dbReference type="InterPro" id="IPR005814">
    <property type="entry name" value="Aminotrans_3"/>
</dbReference>
<keyword evidence="18" id="KW-1185">Reference proteome</keyword>
<evidence type="ECO:0000256" key="7">
    <source>
        <dbReference type="ARBA" id="ARBA00022576"/>
    </source>
</evidence>
<evidence type="ECO:0000256" key="11">
    <source>
        <dbReference type="ARBA" id="ARBA00030204"/>
    </source>
</evidence>
<dbReference type="GO" id="GO:0047298">
    <property type="term" value="F:(S)-3-amino-2-methylpropionate transaminase activity"/>
    <property type="evidence" value="ECO:0007669"/>
    <property type="project" value="UniProtKB-EC"/>
</dbReference>
<organism evidence="17 18">
    <name type="scientific">Pectinatus cerevisiiphilus</name>
    <dbReference type="NCBI Taxonomy" id="86956"/>
    <lineage>
        <taxon>Bacteria</taxon>
        <taxon>Bacillati</taxon>
        <taxon>Bacillota</taxon>
        <taxon>Negativicutes</taxon>
        <taxon>Selenomonadales</taxon>
        <taxon>Selenomonadaceae</taxon>
        <taxon>Pectinatus</taxon>
    </lineage>
</organism>
<evidence type="ECO:0000256" key="6">
    <source>
        <dbReference type="ARBA" id="ARBA00012912"/>
    </source>
</evidence>
<dbReference type="PANTHER" id="PTHR11986:SF58">
    <property type="entry name" value="LEUCINE_METHIONINE RACEMASE"/>
    <property type="match status" value="1"/>
</dbReference>
<comment type="catalytic activity">
    <reaction evidence="14">
        <text>4-aminobutanoate + 2-oxoglutarate = succinate semialdehyde + L-glutamate</text>
        <dbReference type="Rhea" id="RHEA:23352"/>
        <dbReference type="ChEBI" id="CHEBI:16810"/>
        <dbReference type="ChEBI" id="CHEBI:29985"/>
        <dbReference type="ChEBI" id="CHEBI:57706"/>
        <dbReference type="ChEBI" id="CHEBI:59888"/>
        <dbReference type="EC" id="2.6.1.19"/>
    </reaction>
</comment>
<reference evidence="17 18" key="1">
    <citation type="submission" date="2019-03" db="EMBL/GenBank/DDBJ databases">
        <title>Genomic Encyclopedia of Type Strains, Phase IV (KMG-IV): sequencing the most valuable type-strain genomes for metagenomic binning, comparative biology and taxonomic classification.</title>
        <authorList>
            <person name="Goeker M."/>
        </authorList>
    </citation>
    <scope>NUCLEOTIDE SEQUENCE [LARGE SCALE GENOMIC DNA]</scope>
    <source>
        <strain evidence="17 18">DSM 20467</strain>
    </source>
</reference>
<dbReference type="EC" id="2.6.1.19" evidence="6"/>
<dbReference type="Gene3D" id="3.40.640.10">
    <property type="entry name" value="Type I PLP-dependent aspartate aminotransferase-like (Major domain)"/>
    <property type="match status" value="1"/>
</dbReference>
<dbReference type="PANTHER" id="PTHR11986">
    <property type="entry name" value="AMINOTRANSFERASE CLASS III"/>
    <property type="match status" value="1"/>
</dbReference>